<dbReference type="Gene3D" id="3.30.1360.210">
    <property type="match status" value="1"/>
</dbReference>
<evidence type="ECO:0000256" key="4">
    <source>
        <dbReference type="ARBA" id="ARBA00022980"/>
    </source>
</evidence>
<evidence type="ECO:0000313" key="9">
    <source>
        <dbReference type="WBParaSite" id="MBELARI_LOCUS5821"/>
    </source>
</evidence>
<dbReference type="GO" id="GO:0006412">
    <property type="term" value="P:translation"/>
    <property type="evidence" value="ECO:0007669"/>
    <property type="project" value="InterPro"/>
</dbReference>
<sequence length="1822" mass="210518">MENNVFFYGQHYTKYLKKNSLRDWLRIVASSKDTYELRNFYINQDEEEDIGDEVKEKNEEISVGSNGERSFVSVRGEEGLRVSCRIREVKRAISWRSHVNWHNGKQDQALQKRISTLLQSKEIEVIVKKCEEYVAIRVMVDENHKVNDQQIQSLILFLVDLIYSTSDLSLRIDEIEMIEFPVYLIGSFYFIVKTTSANSCNIELYSEFVDSILGQWIGIRFDKFKNKEKIEGKEIVDEVKMIPREPPNTFESLIVKTISNLGIEIPNAIENPRVLQETFSKLGIDSIQMAEIEIKLREKFPRIVFGSTLKYNSIQKFGVYLEEMKIENEQKKIEMKGDPVWHSLLAMGTLPITVQQQQILFLGQLKPEEASQFNEYFHFSIDLKDFDEKGMLSAIRRLLIEETVLRTIFIDNRQMILSGTEVFLQNEKFLIDEPKIDPTDDLPIRFFIEKTKFVRVLLVFHHISVDGISLKLLSQRLDSLVNGKQSITNKNRPQFVNFALETSQEMILEKDRSFWRDHLSDHIHNSLPALQGSPKAFYAKYLTWDISESINKAMQFLSNESGISMYKCFVGAHMATFCKDILATSMNNRDKSKVELLPSPPRRPKYDQVWFWQRNDSKYSIKVEFDPKKFSVKVMKWYLDRVGTMIIKMGKAMERKLSSLSPFPRSITQQHQRGLRACLRDHPEKFSWLEIFKRQTRSTGCESKIIDAKETITYEKLDKLSTQISQRIAQRIWQSLGVSPKSDTPIAVFCSQSHRRLLLMIAIWKIRLYPFNINMDWPLLKQKANTALFGNILFLTENSEHLRENSPMTIDLSKLCLRIDERLRKSWVCNSPEDVMYITCTSGTTGAPKCVVTPFRGHNNLPLAYARSFFISHQSVTYQAANYAFDIFFGDLTMSLSHGSNIRIASTGVPALEEMLSSNVSHSYIMPAFLSTLSDSEIGKIGSLERIFFGGEQIQHGVKQKMIHSNAIIYEKYGTSEQTVYSTKYEVKFGGDRGLVGIPYPNLYMASINSENHLTDGRLISECVQFGAGISRGYHSLPERNSTRYSPSQLSTQEDHLTGKSIRSYLTGDLVSLHHKKCYQFHGRRDTQTKIGGKFKKKSRVVRMFIHALQKATSTTDICIGAVLANRTPENFDKVGYFVNIVPMRFTTSHENQNFIKNSFTQIDHILKSKHQETTLSEILESLKIERTNEKHPLFTQVINIRQGLEKVEVEVGGMKVEMDFEEATENPFELSWIFDENAKGELIVNLLFDANRILNEQAEYLLRSFLAEYRRLFRVYQLDESIASYQLLFVAQFLAFAFLSIHPDTPSKKMREISEQCKPFLLIEANERDHLLEFKLRNEKNSAHFAKSTKSDLFYVIYTSGTTGDPKGIAVSEGNVQRMMRNFTKINLVKNSQKTLIFSTPSFDGGIAHILTAPMNGGTICVRWKESHIDELIGEYHFIDSIHCTPTIASSLFNDKDLCLKIGLLNIGGEAFTEGLLKKIGDNQVIQLYGPAEATCYQTFLRMKPNHRYGYLGNSQLEYTKRVTSEVRVNGMNGMNGMNRFEIREFVVRSHQVSRGYIEGRETKAFGRNVYRTGDMGWMDPNGGLHFVGRRDLQCKINGVRVELAEIERAIGKIEGIDEVVVIVEVKEILAFYTANQSIDRQLLQKKLSQLNKEFSLKIPFRQIYKTSTPRDLSEFIDDFEKESVQVETRKNERFVPRDVEGLRKVPENMARLVKMLLRTQNETMKRAYNCPLTFRTKISLEKSMKSFRKILMKHRALRGFFSIEEEEKVKMEIFSGTEAFLLPQIDRKDDILTYENELLLRIFWDKKLRRVDNFDVTFGC</sequence>
<dbReference type="Pfam" id="PF00668">
    <property type="entry name" value="Condensation"/>
    <property type="match status" value="2"/>
</dbReference>
<dbReference type="GO" id="GO:0044550">
    <property type="term" value="P:secondary metabolite biosynthetic process"/>
    <property type="evidence" value="ECO:0007669"/>
    <property type="project" value="TreeGrafter"/>
</dbReference>
<dbReference type="WBParaSite" id="MBELARI_LOCUS5821">
    <property type="protein sequence ID" value="MBELARI_LOCUS5821"/>
    <property type="gene ID" value="MBELARI_LOCUS5821"/>
</dbReference>
<dbReference type="InterPro" id="IPR023213">
    <property type="entry name" value="CAT-like_dom_sf"/>
</dbReference>
<evidence type="ECO:0000256" key="3">
    <source>
        <dbReference type="ARBA" id="ARBA00022553"/>
    </source>
</evidence>
<dbReference type="GO" id="GO:0003735">
    <property type="term" value="F:structural constituent of ribosome"/>
    <property type="evidence" value="ECO:0007669"/>
    <property type="project" value="InterPro"/>
</dbReference>
<keyword evidence="3" id="KW-0597">Phosphoprotein</keyword>
<feature type="domain" description="Condensation" evidence="7">
    <location>
        <begin position="1106"/>
        <end position="1263"/>
    </location>
</feature>
<dbReference type="Gene3D" id="3.30.300.30">
    <property type="match status" value="1"/>
</dbReference>
<dbReference type="Gene3D" id="3.40.50.12780">
    <property type="entry name" value="N-terminal domain of ligase-like"/>
    <property type="match status" value="1"/>
</dbReference>
<feature type="domain" description="AMP-dependent synthetase/ligase" evidence="6">
    <location>
        <begin position="1333"/>
        <end position="1558"/>
    </location>
</feature>
<evidence type="ECO:0000256" key="2">
    <source>
        <dbReference type="ARBA" id="ARBA00022450"/>
    </source>
</evidence>
<evidence type="ECO:0000256" key="1">
    <source>
        <dbReference type="ARBA" id="ARBA00007817"/>
    </source>
</evidence>
<evidence type="ECO:0000256" key="5">
    <source>
        <dbReference type="ARBA" id="ARBA00023274"/>
    </source>
</evidence>
<dbReference type="InterPro" id="IPR020845">
    <property type="entry name" value="AMP-binding_CS"/>
</dbReference>
<dbReference type="GO" id="GO:0043041">
    <property type="term" value="P:amino acid activation for nonribosomal peptide biosynthetic process"/>
    <property type="evidence" value="ECO:0007669"/>
    <property type="project" value="TreeGrafter"/>
</dbReference>
<feature type="domain" description="Condensation" evidence="7">
    <location>
        <begin position="349"/>
        <end position="574"/>
    </location>
</feature>
<protein>
    <submittedName>
        <fullName evidence="9">Uncharacterized protein</fullName>
    </submittedName>
</protein>
<dbReference type="Gene3D" id="3.30.559.30">
    <property type="entry name" value="Nonribosomal peptide synthetase, condensation domain"/>
    <property type="match status" value="2"/>
</dbReference>
<proteinExistence type="inferred from homology"/>
<evidence type="ECO:0000313" key="8">
    <source>
        <dbReference type="Proteomes" id="UP000887575"/>
    </source>
</evidence>
<dbReference type="Pfam" id="PF01776">
    <property type="entry name" value="Ribosomal_L22e"/>
    <property type="match status" value="1"/>
</dbReference>
<dbReference type="InterPro" id="IPR042099">
    <property type="entry name" value="ANL_N_sf"/>
</dbReference>
<keyword evidence="5" id="KW-0687">Ribonucleoprotein</keyword>
<dbReference type="GO" id="GO:1990904">
    <property type="term" value="C:ribonucleoprotein complex"/>
    <property type="evidence" value="ECO:0007669"/>
    <property type="project" value="UniProtKB-KW"/>
</dbReference>
<dbReference type="PANTHER" id="PTHR45527">
    <property type="entry name" value="NONRIBOSOMAL PEPTIDE SYNTHETASE"/>
    <property type="match status" value="1"/>
</dbReference>
<name>A0AAF3FG30_9BILA</name>
<dbReference type="InterPro" id="IPR002671">
    <property type="entry name" value="Ribosomal_eL22"/>
</dbReference>
<dbReference type="InterPro" id="IPR045851">
    <property type="entry name" value="AMP-bd_C_sf"/>
</dbReference>
<feature type="domain" description="AMP-dependent synthetase/ligase" evidence="6">
    <location>
        <begin position="694"/>
        <end position="1034"/>
    </location>
</feature>
<keyword evidence="2" id="KW-0596">Phosphopantetheine</keyword>
<dbReference type="PANTHER" id="PTHR45527:SF1">
    <property type="entry name" value="FATTY ACID SYNTHASE"/>
    <property type="match status" value="1"/>
</dbReference>
<organism evidence="8 9">
    <name type="scientific">Mesorhabditis belari</name>
    <dbReference type="NCBI Taxonomy" id="2138241"/>
    <lineage>
        <taxon>Eukaryota</taxon>
        <taxon>Metazoa</taxon>
        <taxon>Ecdysozoa</taxon>
        <taxon>Nematoda</taxon>
        <taxon>Chromadorea</taxon>
        <taxon>Rhabditida</taxon>
        <taxon>Rhabditina</taxon>
        <taxon>Rhabditomorpha</taxon>
        <taxon>Rhabditoidea</taxon>
        <taxon>Rhabditidae</taxon>
        <taxon>Mesorhabditinae</taxon>
        <taxon>Mesorhabditis</taxon>
    </lineage>
</organism>
<dbReference type="Proteomes" id="UP000887575">
    <property type="component" value="Unassembled WGS sequence"/>
</dbReference>
<dbReference type="InterPro" id="IPR038526">
    <property type="entry name" value="Ribosomal_eL22_sf"/>
</dbReference>
<dbReference type="InterPro" id="IPR001242">
    <property type="entry name" value="Condensation_dom"/>
</dbReference>
<dbReference type="SUPFAM" id="SSF52777">
    <property type="entry name" value="CoA-dependent acyltransferases"/>
    <property type="match status" value="2"/>
</dbReference>
<dbReference type="GO" id="GO:0031177">
    <property type="term" value="F:phosphopantetheine binding"/>
    <property type="evidence" value="ECO:0007669"/>
    <property type="project" value="TreeGrafter"/>
</dbReference>
<evidence type="ECO:0000259" key="6">
    <source>
        <dbReference type="Pfam" id="PF00501"/>
    </source>
</evidence>
<dbReference type="GO" id="GO:0005737">
    <property type="term" value="C:cytoplasm"/>
    <property type="evidence" value="ECO:0007669"/>
    <property type="project" value="TreeGrafter"/>
</dbReference>
<reference evidence="9" key="1">
    <citation type="submission" date="2024-02" db="UniProtKB">
        <authorList>
            <consortium name="WormBaseParasite"/>
        </authorList>
    </citation>
    <scope>IDENTIFICATION</scope>
</reference>
<dbReference type="SUPFAM" id="SSF56801">
    <property type="entry name" value="Acetyl-CoA synthetase-like"/>
    <property type="match status" value="2"/>
</dbReference>
<keyword evidence="4" id="KW-0689">Ribosomal protein</keyword>
<dbReference type="Gene3D" id="3.30.559.10">
    <property type="entry name" value="Chloramphenicol acetyltransferase-like domain"/>
    <property type="match status" value="2"/>
</dbReference>
<evidence type="ECO:0000259" key="7">
    <source>
        <dbReference type="Pfam" id="PF00668"/>
    </source>
</evidence>
<dbReference type="InterPro" id="IPR000873">
    <property type="entry name" value="AMP-dep_synth/lig_dom"/>
</dbReference>
<keyword evidence="8" id="KW-1185">Reference proteome</keyword>
<dbReference type="GO" id="GO:0003824">
    <property type="term" value="F:catalytic activity"/>
    <property type="evidence" value="ECO:0007669"/>
    <property type="project" value="InterPro"/>
</dbReference>
<accession>A0AAF3FG30</accession>
<dbReference type="Gene3D" id="3.40.50.980">
    <property type="match status" value="2"/>
</dbReference>
<dbReference type="GO" id="GO:0005840">
    <property type="term" value="C:ribosome"/>
    <property type="evidence" value="ECO:0007669"/>
    <property type="project" value="UniProtKB-KW"/>
</dbReference>
<comment type="similarity">
    <text evidence="1">Belongs to the eukaryotic ribosomal protein eL22 family.</text>
</comment>
<dbReference type="Gene3D" id="2.30.38.10">
    <property type="entry name" value="Luciferase, Domain 3"/>
    <property type="match status" value="1"/>
</dbReference>
<dbReference type="PROSITE" id="PS00455">
    <property type="entry name" value="AMP_BINDING"/>
    <property type="match status" value="2"/>
</dbReference>
<dbReference type="Pfam" id="PF00501">
    <property type="entry name" value="AMP-binding"/>
    <property type="match status" value="2"/>
</dbReference>